<name>A0A0F5VFL1_9GAMM</name>
<gene>
    <name evidence="4" type="ORF">KY46_05525</name>
</gene>
<dbReference type="RefSeq" id="WP_046219648.1">
    <property type="nucleotide sequence ID" value="NZ_JWYV01000003.1"/>
</dbReference>
<evidence type="ECO:0008006" key="6">
    <source>
        <dbReference type="Google" id="ProtNLM"/>
    </source>
</evidence>
<comment type="similarity">
    <text evidence="1">Belongs to the CsgA/CsgB family.</text>
</comment>
<evidence type="ECO:0000313" key="5">
    <source>
        <dbReference type="Proteomes" id="UP000033633"/>
    </source>
</evidence>
<reference evidence="4 5" key="1">
    <citation type="submission" date="2014-12" db="EMBL/GenBank/DDBJ databases">
        <title>Mercury Reductase activity and rhizosphere competence traits in the genome of root associated Photobacterium halotolerans MELD1.</title>
        <authorList>
            <person name="Mathew D.C."/>
            <person name="Huang C.-C."/>
        </authorList>
    </citation>
    <scope>NUCLEOTIDE SEQUENCE [LARGE SCALE GENOMIC DNA]</scope>
    <source>
        <strain evidence="4 5">MELD1</strain>
    </source>
</reference>
<feature type="chain" id="PRO_5002496008" description="Curlin subunit CsgB" evidence="3">
    <location>
        <begin position="26"/>
        <end position="186"/>
    </location>
</feature>
<evidence type="ECO:0000256" key="3">
    <source>
        <dbReference type="SAM" id="SignalP"/>
    </source>
</evidence>
<dbReference type="GO" id="GO:0007155">
    <property type="term" value="P:cell adhesion"/>
    <property type="evidence" value="ECO:0007669"/>
    <property type="project" value="InterPro"/>
</dbReference>
<dbReference type="Pfam" id="PF07012">
    <property type="entry name" value="Curlin_rpt"/>
    <property type="match status" value="1"/>
</dbReference>
<accession>A0A0F5VFL1</accession>
<evidence type="ECO:0000313" key="4">
    <source>
        <dbReference type="EMBL" id="KKD00577.1"/>
    </source>
</evidence>
<dbReference type="AlphaFoldDB" id="A0A0F5VFL1"/>
<keyword evidence="5" id="KW-1185">Reference proteome</keyword>
<dbReference type="OrthoDB" id="5814005at2"/>
<proteinExistence type="inferred from homology"/>
<evidence type="ECO:0000256" key="2">
    <source>
        <dbReference type="ARBA" id="ARBA00022729"/>
    </source>
</evidence>
<dbReference type="PATRIC" id="fig|265726.11.peg.2998"/>
<dbReference type="STRING" id="265726.KY46_05525"/>
<organism evidence="4 5">
    <name type="scientific">Photobacterium halotolerans</name>
    <dbReference type="NCBI Taxonomy" id="265726"/>
    <lineage>
        <taxon>Bacteria</taxon>
        <taxon>Pseudomonadati</taxon>
        <taxon>Pseudomonadota</taxon>
        <taxon>Gammaproteobacteria</taxon>
        <taxon>Vibrionales</taxon>
        <taxon>Vibrionaceae</taxon>
        <taxon>Photobacterium</taxon>
    </lineage>
</organism>
<keyword evidence="2 3" id="KW-0732">Signal</keyword>
<dbReference type="Proteomes" id="UP000033633">
    <property type="component" value="Unassembled WGS sequence"/>
</dbReference>
<dbReference type="InterPro" id="IPR009742">
    <property type="entry name" value="Curlin_rpt"/>
</dbReference>
<sequence length="186" mass="20074">MKYQAFKYSNAVALLGVVLSFSAFSSDLARNELSRVSELSDDFNNAAKVELINAYDSSAKINQTHLFGSGNKALVRQSGYNNNANIDQIGGGNLSYIEQNGNDNYAAIYQAGWNNEGAIIQNGNQNRAVLSQAGIGLSETINQDGDGNVAYVIDKPNVNYSGFNINQSGNEQILIVNGMNKQITVH</sequence>
<comment type="caution">
    <text evidence="4">The sequence shown here is derived from an EMBL/GenBank/DDBJ whole genome shotgun (WGS) entry which is preliminary data.</text>
</comment>
<feature type="signal peptide" evidence="3">
    <location>
        <begin position="1"/>
        <end position="25"/>
    </location>
</feature>
<protein>
    <recommendedName>
        <fullName evidence="6">Curlin subunit CsgB</fullName>
    </recommendedName>
</protein>
<dbReference type="GO" id="GO:0009289">
    <property type="term" value="C:pilus"/>
    <property type="evidence" value="ECO:0007669"/>
    <property type="project" value="InterPro"/>
</dbReference>
<evidence type="ECO:0000256" key="1">
    <source>
        <dbReference type="ARBA" id="ARBA00009766"/>
    </source>
</evidence>
<dbReference type="EMBL" id="JWYV01000003">
    <property type="protein sequence ID" value="KKD00577.1"/>
    <property type="molecule type" value="Genomic_DNA"/>
</dbReference>